<gene>
    <name evidence="2" type="ORF">TSPGSL018_9568</name>
</gene>
<feature type="compositionally biased region" description="Polar residues" evidence="1">
    <location>
        <begin position="16"/>
        <end position="33"/>
    </location>
</feature>
<name>A0A061RC63_9CHLO</name>
<evidence type="ECO:0000256" key="1">
    <source>
        <dbReference type="SAM" id="MobiDB-lite"/>
    </source>
</evidence>
<accession>A0A061RC63</accession>
<feature type="non-terminal residue" evidence="2">
    <location>
        <position position="1"/>
    </location>
</feature>
<protein>
    <submittedName>
        <fullName evidence="2">Uncharacterized protein</fullName>
    </submittedName>
</protein>
<sequence length="33" mass="3750">RTPDAQKESPSRTKIDNNTTSHSVTSQECNNFR</sequence>
<feature type="compositionally biased region" description="Basic and acidic residues" evidence="1">
    <location>
        <begin position="1"/>
        <end position="15"/>
    </location>
</feature>
<organism evidence="2">
    <name type="scientific">Tetraselmis sp. GSL018</name>
    <dbReference type="NCBI Taxonomy" id="582737"/>
    <lineage>
        <taxon>Eukaryota</taxon>
        <taxon>Viridiplantae</taxon>
        <taxon>Chlorophyta</taxon>
        <taxon>core chlorophytes</taxon>
        <taxon>Chlorodendrophyceae</taxon>
        <taxon>Chlorodendrales</taxon>
        <taxon>Chlorodendraceae</taxon>
        <taxon>Tetraselmis</taxon>
    </lineage>
</organism>
<evidence type="ECO:0000313" key="2">
    <source>
        <dbReference type="EMBL" id="JAC68086.1"/>
    </source>
</evidence>
<reference evidence="2" key="1">
    <citation type="submission" date="2014-05" db="EMBL/GenBank/DDBJ databases">
        <title>The transcriptome of the halophilic microalga Tetraselmis sp. GSL018 isolated from the Great Salt Lake, Utah.</title>
        <authorList>
            <person name="Jinkerson R.E."/>
            <person name="D'Adamo S."/>
            <person name="Posewitz M.C."/>
        </authorList>
    </citation>
    <scope>NUCLEOTIDE SEQUENCE</scope>
    <source>
        <strain evidence="2">GSL018</strain>
    </source>
</reference>
<feature type="region of interest" description="Disordered" evidence="1">
    <location>
        <begin position="1"/>
        <end position="33"/>
    </location>
</feature>
<proteinExistence type="predicted"/>
<dbReference type="EMBL" id="GBEZ01018342">
    <property type="protein sequence ID" value="JAC68086.1"/>
    <property type="molecule type" value="Transcribed_RNA"/>
</dbReference>
<dbReference type="AlphaFoldDB" id="A0A061RC63"/>